<organism evidence="2 3">
    <name type="scientific">Eggerthella guodeyinii</name>
    <dbReference type="NCBI Taxonomy" id="2690837"/>
    <lineage>
        <taxon>Bacteria</taxon>
        <taxon>Bacillati</taxon>
        <taxon>Actinomycetota</taxon>
        <taxon>Coriobacteriia</taxon>
        <taxon>Eggerthellales</taxon>
        <taxon>Eggerthellaceae</taxon>
        <taxon>Eggerthella</taxon>
    </lineage>
</organism>
<dbReference type="Pfam" id="PF04371">
    <property type="entry name" value="PAD_porph"/>
    <property type="match status" value="1"/>
</dbReference>
<name>A0A6L7IN54_9ACTN</name>
<dbReference type="GO" id="GO:0047632">
    <property type="term" value="F:agmatine deiminase activity"/>
    <property type="evidence" value="ECO:0007669"/>
    <property type="project" value="TreeGrafter"/>
</dbReference>
<accession>A0A6L7IN54</accession>
<keyword evidence="1" id="KW-0378">Hydrolase</keyword>
<proteinExistence type="predicted"/>
<dbReference type="Proteomes" id="UP000478463">
    <property type="component" value="Chromosome"/>
</dbReference>
<dbReference type="KEGG" id="egd:GS424_016465"/>
<dbReference type="EMBL" id="CP063310">
    <property type="protein sequence ID" value="QOS68063.1"/>
    <property type="molecule type" value="Genomic_DNA"/>
</dbReference>
<gene>
    <name evidence="2" type="ORF">GS424_016465</name>
</gene>
<dbReference type="AlphaFoldDB" id="A0A6L7IN54"/>
<dbReference type="PANTHER" id="PTHR31377:SF0">
    <property type="entry name" value="AGMATINE DEIMINASE-RELATED"/>
    <property type="match status" value="1"/>
</dbReference>
<dbReference type="PANTHER" id="PTHR31377">
    <property type="entry name" value="AGMATINE DEIMINASE-RELATED"/>
    <property type="match status" value="1"/>
</dbReference>
<dbReference type="SUPFAM" id="SSF55909">
    <property type="entry name" value="Pentein"/>
    <property type="match status" value="1"/>
</dbReference>
<dbReference type="GO" id="GO:0004668">
    <property type="term" value="F:protein-arginine deiminase activity"/>
    <property type="evidence" value="ECO:0007669"/>
    <property type="project" value="InterPro"/>
</dbReference>
<reference evidence="2 3" key="1">
    <citation type="submission" date="2020-10" db="EMBL/GenBank/DDBJ databases">
        <title>Eggerthella sp. nov., isolated from human feces.</title>
        <authorList>
            <person name="Yajun G."/>
        </authorList>
    </citation>
    <scope>NUCLEOTIDE SEQUENCE [LARGE SCALE GENOMIC DNA]</scope>
    <source>
        <strain evidence="2 3">HF-1101</strain>
    </source>
</reference>
<dbReference type="InterPro" id="IPR007466">
    <property type="entry name" value="Peptidyl-Arg-deiminase_porph"/>
</dbReference>
<sequence>MKENTFRYAGEFEPQETVVIGWPRIIEPVGGMYTEGVMRQVVKALVGHVDNIVVNCGWPGTYDRCREVLSEGGIDLDRIAITQIPDMMHWMRDYGPDIMRDDEGNMRLVHFRFDMYGMGEEDSEMSLLCKKFAPHMAIELGCYDIVESRLVSEGGDKEFNGAGVMMAIEETEVAKRNGSMTKEEVEEEFKRVFNLEKVIWLPQCHWEEEPSTLGVLDHVDGKPVYRSGSANGHIDELARFVDKSTVLLLEVSEEEASELESARITKERCDAAYEVLKSETDAEGTPLTIIRIPAPIPEYVSTTPEDWTNRTWGKRFAENEEPLLDDGTPMPEGEIIMQPAMSYINYLVCNDVVIAQSYWREGKPEAIRQRDEQAMAALAEAYPGRTIVPIYSMDLNIRGGGIHCATKNIQK</sequence>
<dbReference type="RefSeq" id="WP_160941042.1">
    <property type="nucleotide sequence ID" value="NZ_CP063310.1"/>
</dbReference>
<evidence type="ECO:0000256" key="1">
    <source>
        <dbReference type="ARBA" id="ARBA00022801"/>
    </source>
</evidence>
<protein>
    <submittedName>
        <fullName evidence="2">Agmatine deiminase family protein</fullName>
    </submittedName>
</protein>
<evidence type="ECO:0000313" key="3">
    <source>
        <dbReference type="Proteomes" id="UP000478463"/>
    </source>
</evidence>
<evidence type="ECO:0000313" key="2">
    <source>
        <dbReference type="EMBL" id="QOS68063.1"/>
    </source>
</evidence>
<dbReference type="GO" id="GO:0009446">
    <property type="term" value="P:putrescine biosynthetic process"/>
    <property type="evidence" value="ECO:0007669"/>
    <property type="project" value="InterPro"/>
</dbReference>
<dbReference type="Gene3D" id="3.75.10.10">
    <property type="entry name" value="L-arginine/glycine Amidinotransferase, Chain A"/>
    <property type="match status" value="1"/>
</dbReference>